<organism evidence="1 2">
    <name type="scientific">Arcicella aurantiaca</name>
    <dbReference type="NCBI Taxonomy" id="591202"/>
    <lineage>
        <taxon>Bacteria</taxon>
        <taxon>Pseudomonadati</taxon>
        <taxon>Bacteroidota</taxon>
        <taxon>Cytophagia</taxon>
        <taxon>Cytophagales</taxon>
        <taxon>Flectobacillaceae</taxon>
        <taxon>Arcicella</taxon>
    </lineage>
</organism>
<dbReference type="Proteomes" id="UP000245489">
    <property type="component" value="Unassembled WGS sequence"/>
</dbReference>
<dbReference type="EMBL" id="QGGO01000008">
    <property type="protein sequence ID" value="PWK27047.1"/>
    <property type="molecule type" value="Genomic_DNA"/>
</dbReference>
<dbReference type="RefSeq" id="WP_158279551.1">
    <property type="nucleotide sequence ID" value="NZ_QGGO01000008.1"/>
</dbReference>
<accession>A0A316E9J6</accession>
<proteinExistence type="predicted"/>
<gene>
    <name evidence="1" type="ORF">LV89_01859</name>
</gene>
<dbReference type="AlphaFoldDB" id="A0A316E9J6"/>
<comment type="caution">
    <text evidence="1">The sequence shown here is derived from an EMBL/GenBank/DDBJ whole genome shotgun (WGS) entry which is preliminary data.</text>
</comment>
<keyword evidence="2" id="KW-1185">Reference proteome</keyword>
<sequence>MTIKVPANAKKADIDKIFKNLNQTAKPFNARDFVGKIRFGTDPLELQRDLR</sequence>
<evidence type="ECO:0000313" key="1">
    <source>
        <dbReference type="EMBL" id="PWK27047.1"/>
    </source>
</evidence>
<protein>
    <submittedName>
        <fullName evidence="1">Uncharacterized protein</fullName>
    </submittedName>
</protein>
<evidence type="ECO:0000313" key="2">
    <source>
        <dbReference type="Proteomes" id="UP000245489"/>
    </source>
</evidence>
<name>A0A316E9J6_9BACT</name>
<reference evidence="1 2" key="1">
    <citation type="submission" date="2018-05" db="EMBL/GenBank/DDBJ databases">
        <title>Genomic Encyclopedia of Archaeal and Bacterial Type Strains, Phase II (KMG-II): from individual species to whole genera.</title>
        <authorList>
            <person name="Goeker M."/>
        </authorList>
    </citation>
    <scope>NUCLEOTIDE SEQUENCE [LARGE SCALE GENOMIC DNA]</scope>
    <source>
        <strain evidence="1 2">DSM 22214</strain>
    </source>
</reference>